<dbReference type="EMBL" id="MLIS01000007">
    <property type="protein sequence ID" value="OHU76012.1"/>
    <property type="molecule type" value="Genomic_DNA"/>
</dbReference>
<gene>
    <name evidence="1" type="ORF">BKG84_25130</name>
</gene>
<accession>A0A1S1LXU6</accession>
<dbReference type="RefSeq" id="WP_070916972.1">
    <property type="nucleotide sequence ID" value="NZ_MLIR01000012.1"/>
</dbReference>
<keyword evidence="2" id="KW-1185">Reference proteome</keyword>
<protein>
    <submittedName>
        <fullName evidence="1">Uncharacterized protein</fullName>
    </submittedName>
</protein>
<organism evidence="1 2">
    <name type="scientific">Mycobacteroides chelonae</name>
    <name type="common">Mycobacterium chelonae</name>
    <dbReference type="NCBI Taxonomy" id="1774"/>
    <lineage>
        <taxon>Bacteria</taxon>
        <taxon>Bacillati</taxon>
        <taxon>Actinomycetota</taxon>
        <taxon>Actinomycetes</taxon>
        <taxon>Mycobacteriales</taxon>
        <taxon>Mycobacteriaceae</taxon>
        <taxon>Mycobacteroides</taxon>
    </lineage>
</organism>
<evidence type="ECO:0000313" key="2">
    <source>
        <dbReference type="Proteomes" id="UP000179441"/>
    </source>
</evidence>
<comment type="caution">
    <text evidence="1">The sequence shown here is derived from an EMBL/GenBank/DDBJ whole genome shotgun (WGS) entry which is preliminary data.</text>
</comment>
<dbReference type="Proteomes" id="UP000179441">
    <property type="component" value="Unassembled WGS sequence"/>
</dbReference>
<evidence type="ECO:0000313" key="1">
    <source>
        <dbReference type="EMBL" id="OHU76012.1"/>
    </source>
</evidence>
<reference evidence="1 2" key="1">
    <citation type="submission" date="2016-10" db="EMBL/GenBank/DDBJ databases">
        <title>Evaluation of Human, Veterinary and Environmental Mycobacterium chelonae Isolates by Core Genome Phylogenomic Analysis, Targeted Gene Comparison, and Anti-microbial Susceptibility Patterns: A Tale of Mistaken Identities.</title>
        <authorList>
            <person name="Fogelson S.B."/>
            <person name="Camus A.C."/>
            <person name="Lorenz W."/>
            <person name="Vasireddy R."/>
            <person name="Vasireddy S."/>
            <person name="Smith T."/>
            <person name="Brown-Elliott B.A."/>
            <person name="Wallace R.J.Jr."/>
            <person name="Hasan N.A."/>
            <person name="Reischl U."/>
            <person name="Sanchez S."/>
        </authorList>
    </citation>
    <scope>NUCLEOTIDE SEQUENCE [LARGE SCALE GENOMIC DNA]</scope>
    <source>
        <strain evidence="1 2">15518</strain>
    </source>
</reference>
<sequence>MMMILEIGVRRWVAWRLVQLAHRIADSTVTERIVIVAPDGGPIIEWEIEGDAYGCGVSSQHGLTYFTPGYTALHIFDGVPTDADNHLVMTAWNRLRKWEGQRG</sequence>
<proteinExistence type="predicted"/>
<name>A0A1S1LXU6_MYCCH</name>
<dbReference type="AlphaFoldDB" id="A0A1S1LXU6"/>